<feature type="region of interest" description="Disordered" evidence="1">
    <location>
        <begin position="26"/>
        <end position="63"/>
    </location>
</feature>
<protein>
    <submittedName>
        <fullName evidence="2">Uncharacterized protein</fullName>
    </submittedName>
</protein>
<evidence type="ECO:0000256" key="1">
    <source>
        <dbReference type="SAM" id="MobiDB-lite"/>
    </source>
</evidence>
<evidence type="ECO:0000313" key="3">
    <source>
        <dbReference type="Proteomes" id="UP000002624"/>
    </source>
</evidence>
<proteinExistence type="predicted"/>
<dbReference type="EMBL" id="GG692420">
    <property type="protein sequence ID" value="EER44109.1"/>
    <property type="molecule type" value="Genomic_DNA"/>
</dbReference>
<organism evidence="2 3">
    <name type="scientific">Ajellomyces capsulatus (strain H143)</name>
    <name type="common">Darling's disease fungus</name>
    <name type="synonym">Histoplasma capsulatum</name>
    <dbReference type="NCBI Taxonomy" id="544712"/>
    <lineage>
        <taxon>Eukaryota</taxon>
        <taxon>Fungi</taxon>
        <taxon>Dikarya</taxon>
        <taxon>Ascomycota</taxon>
        <taxon>Pezizomycotina</taxon>
        <taxon>Eurotiomycetes</taxon>
        <taxon>Eurotiomycetidae</taxon>
        <taxon>Onygenales</taxon>
        <taxon>Ajellomycetaceae</taxon>
        <taxon>Histoplasma</taxon>
    </lineage>
</organism>
<dbReference type="Proteomes" id="UP000002624">
    <property type="component" value="Unassembled WGS sequence"/>
</dbReference>
<sequence>MSEPRVTNQMSACIGIFGQRQGLAAPRASSGLEDERAVWRRSGDGDTDGDGINNGGALPQSSPPAAMEKGLVVTITSLLAIAPAQPDMCKIAEVVPSVRNSAGDFGKVEKI</sequence>
<accession>C6H6T8</accession>
<dbReference type="HOGENOM" id="CLU_2157658_0_0_1"/>
<dbReference type="AlphaFoldDB" id="C6H6T8"/>
<reference evidence="3" key="1">
    <citation type="submission" date="2009-05" db="EMBL/GenBank/DDBJ databases">
        <title>The genome sequence of Ajellomyces capsulatus strain H143.</title>
        <authorList>
            <person name="Champion M."/>
            <person name="Cuomo C.A."/>
            <person name="Ma L.-J."/>
            <person name="Henn M.R."/>
            <person name="Sil A."/>
            <person name="Goldman B."/>
            <person name="Young S.K."/>
            <person name="Kodira C.D."/>
            <person name="Zeng Q."/>
            <person name="Koehrsen M."/>
            <person name="Alvarado L."/>
            <person name="Berlin A.M."/>
            <person name="Borenstein D."/>
            <person name="Chen Z."/>
            <person name="Engels R."/>
            <person name="Freedman E."/>
            <person name="Gellesch M."/>
            <person name="Goldberg J."/>
            <person name="Griggs A."/>
            <person name="Gujja S."/>
            <person name="Heiman D.I."/>
            <person name="Hepburn T.A."/>
            <person name="Howarth C."/>
            <person name="Jen D."/>
            <person name="Larson L."/>
            <person name="Lewis B."/>
            <person name="Mehta T."/>
            <person name="Park D."/>
            <person name="Pearson M."/>
            <person name="Roberts A."/>
            <person name="Saif S."/>
            <person name="Shea T.D."/>
            <person name="Shenoy N."/>
            <person name="Sisk P."/>
            <person name="Stolte C."/>
            <person name="Sykes S."/>
            <person name="Walk T."/>
            <person name="White J."/>
            <person name="Yandava C."/>
            <person name="Klein B."/>
            <person name="McEwen J.G."/>
            <person name="Puccia R."/>
            <person name="Goldman G.H."/>
            <person name="Felipe M.S."/>
            <person name="Nino-Vega G."/>
            <person name="San-Blas G."/>
            <person name="Taylor J.W."/>
            <person name="Mendoza L."/>
            <person name="Galagan J.E."/>
            <person name="Nusbaum C."/>
            <person name="Birren B.W."/>
        </authorList>
    </citation>
    <scope>NUCLEOTIDE SEQUENCE [LARGE SCALE GENOMIC DNA]</scope>
    <source>
        <strain evidence="3">H143</strain>
    </source>
</reference>
<evidence type="ECO:0000313" key="2">
    <source>
        <dbReference type="EMBL" id="EER44109.1"/>
    </source>
</evidence>
<feature type="compositionally biased region" description="Basic and acidic residues" evidence="1">
    <location>
        <begin position="33"/>
        <end position="44"/>
    </location>
</feature>
<dbReference type="VEuPathDB" id="FungiDB:HCDG_02139"/>
<gene>
    <name evidence="2" type="ORF">HCDG_02139</name>
</gene>
<name>C6H6T8_AJECH</name>